<dbReference type="GO" id="GO:0009507">
    <property type="term" value="C:chloroplast"/>
    <property type="evidence" value="ECO:0007669"/>
    <property type="project" value="TreeGrafter"/>
</dbReference>
<reference evidence="2" key="1">
    <citation type="submission" date="2021-01" db="EMBL/GenBank/DDBJ databases">
        <authorList>
            <person name="Corre E."/>
            <person name="Pelletier E."/>
            <person name="Niang G."/>
            <person name="Scheremetjew M."/>
            <person name="Finn R."/>
            <person name="Kale V."/>
            <person name="Holt S."/>
            <person name="Cochrane G."/>
            <person name="Meng A."/>
            <person name="Brown T."/>
            <person name="Cohen L."/>
        </authorList>
    </citation>
    <scope>NUCLEOTIDE SEQUENCE</scope>
    <source>
        <strain evidence="2">RCC2335</strain>
    </source>
</reference>
<dbReference type="InterPro" id="IPR043186">
    <property type="entry name" value="Str14"/>
</dbReference>
<protein>
    <recommendedName>
        <fullName evidence="1">Rhodanese domain-containing protein</fullName>
    </recommendedName>
</protein>
<dbReference type="Gene3D" id="3.40.250.10">
    <property type="entry name" value="Rhodanese-like domain"/>
    <property type="match status" value="1"/>
</dbReference>
<dbReference type="InterPro" id="IPR001763">
    <property type="entry name" value="Rhodanese-like_dom"/>
</dbReference>
<dbReference type="EMBL" id="HBHM01001624">
    <property type="protein sequence ID" value="CAD9722006.1"/>
    <property type="molecule type" value="Transcribed_RNA"/>
</dbReference>
<organism evidence="2">
    <name type="scientific">Chloropicon roscoffensis</name>
    <dbReference type="NCBI Taxonomy" id="1461544"/>
    <lineage>
        <taxon>Eukaryota</taxon>
        <taxon>Viridiplantae</taxon>
        <taxon>Chlorophyta</taxon>
        <taxon>Chloropicophyceae</taxon>
        <taxon>Chloropicales</taxon>
        <taxon>Chloropicaceae</taxon>
        <taxon>Chloropicon</taxon>
    </lineage>
</organism>
<dbReference type="Pfam" id="PF00581">
    <property type="entry name" value="Rhodanese"/>
    <property type="match status" value="1"/>
</dbReference>
<dbReference type="PROSITE" id="PS50206">
    <property type="entry name" value="RHODANESE_3"/>
    <property type="match status" value="1"/>
</dbReference>
<gene>
    <name evidence="2" type="ORF">CROS1312_LOCUS1274</name>
    <name evidence="3" type="ORF">CROS1312_LOCUS1276</name>
</gene>
<dbReference type="CDD" id="cd00158">
    <property type="entry name" value="RHOD"/>
    <property type="match status" value="1"/>
</dbReference>
<dbReference type="PANTHER" id="PTHR44920">
    <property type="entry name" value="RHODANESE-LIKE DOMAIN-CONTAINING PROTEIN 14, CHLOROPLASTIC-RELATED"/>
    <property type="match status" value="1"/>
</dbReference>
<dbReference type="AlphaFoldDB" id="A0A7S2T8M3"/>
<sequence>MVIAMAISNANRASTNLAAAAGRAPLRVPRRPRRATLTRAGEPEEFVRSDFQQKIKDADSAVKEAQQGVGQALTGFLESSGLGKALGIKSPQNESSSTGRSGQSAKWMRARDVLVKGGLKSVDGKEAQRLVADGGILLDVRPKEDWSKFTAKGSGNAQYYKYPKTEDFANPKTLLRQTLLRSQGVGQAVEANTEFISDALEAIGDASTVIVCCSNGGTMTATENFPAGQSSRSLLAAAELMRSGSKVKVYHLAGGLNSWFKQGLDGEGSDDAYSDTSDRVPFVAGYSVPQDADDLL</sequence>
<evidence type="ECO:0000313" key="3">
    <source>
        <dbReference type="EMBL" id="CAD9722008.1"/>
    </source>
</evidence>
<dbReference type="SMART" id="SM00450">
    <property type="entry name" value="RHOD"/>
    <property type="match status" value="1"/>
</dbReference>
<accession>A0A7S2T8M3</accession>
<dbReference type="InterPro" id="IPR036873">
    <property type="entry name" value="Rhodanese-like_dom_sf"/>
</dbReference>
<feature type="domain" description="Rhodanese" evidence="1">
    <location>
        <begin position="131"/>
        <end position="268"/>
    </location>
</feature>
<dbReference type="PANTHER" id="PTHR44920:SF1">
    <property type="entry name" value="RHODANESE-LIKE DOMAIN-CONTAINING PROTEIN 14, CHLOROPLASTIC"/>
    <property type="match status" value="1"/>
</dbReference>
<name>A0A7S2T8M3_9CHLO</name>
<evidence type="ECO:0000313" key="2">
    <source>
        <dbReference type="EMBL" id="CAD9722006.1"/>
    </source>
</evidence>
<dbReference type="EMBL" id="HBHM01001626">
    <property type="protein sequence ID" value="CAD9722008.1"/>
    <property type="molecule type" value="Transcribed_RNA"/>
</dbReference>
<evidence type="ECO:0000259" key="1">
    <source>
        <dbReference type="PROSITE" id="PS50206"/>
    </source>
</evidence>
<proteinExistence type="predicted"/>
<dbReference type="SUPFAM" id="SSF52821">
    <property type="entry name" value="Rhodanese/Cell cycle control phosphatase"/>
    <property type="match status" value="1"/>
</dbReference>